<protein>
    <recommendedName>
        <fullName evidence="10">Homeobox-leucine zipper protein</fullName>
    </recommendedName>
    <alternativeName>
        <fullName evidence="10">HD-ZIP protein</fullName>
    </alternativeName>
    <alternativeName>
        <fullName evidence="10">Homeodomain transcription factor</fullName>
    </alternativeName>
</protein>
<reference evidence="15" key="1">
    <citation type="journal article" date="2016" name="Nature">
        <title>The genome of the seagrass Zostera marina reveals angiosperm adaptation to the sea.</title>
        <authorList>
            <person name="Olsen J.L."/>
            <person name="Rouze P."/>
            <person name="Verhelst B."/>
            <person name="Lin Y.-C."/>
            <person name="Bayer T."/>
            <person name="Collen J."/>
            <person name="Dattolo E."/>
            <person name="De Paoli E."/>
            <person name="Dittami S."/>
            <person name="Maumus F."/>
            <person name="Michel G."/>
            <person name="Kersting A."/>
            <person name="Lauritano C."/>
            <person name="Lohaus R."/>
            <person name="Toepel M."/>
            <person name="Tonon T."/>
            <person name="Vanneste K."/>
            <person name="Amirebrahimi M."/>
            <person name="Brakel J."/>
            <person name="Bostroem C."/>
            <person name="Chovatia M."/>
            <person name="Grimwood J."/>
            <person name="Jenkins J.W."/>
            <person name="Jueterbock A."/>
            <person name="Mraz A."/>
            <person name="Stam W.T."/>
            <person name="Tice H."/>
            <person name="Bornberg-Bauer E."/>
            <person name="Green P.J."/>
            <person name="Pearson G.A."/>
            <person name="Procaccini G."/>
            <person name="Duarte C.M."/>
            <person name="Schmutz J."/>
            <person name="Reusch T.B.H."/>
            <person name="Van de Peer Y."/>
        </authorList>
    </citation>
    <scope>NUCLEOTIDE SEQUENCE [LARGE SCALE GENOMIC DNA]</scope>
    <source>
        <strain evidence="15">cv. Finnish</strain>
    </source>
</reference>
<feature type="domain" description="Homeobox" evidence="13">
    <location>
        <begin position="53"/>
        <end position="113"/>
    </location>
</feature>
<keyword evidence="15" id="KW-1185">Reference proteome</keyword>
<feature type="coiled-coil region" evidence="11">
    <location>
        <begin position="126"/>
        <end position="153"/>
    </location>
</feature>
<evidence type="ECO:0000256" key="9">
    <source>
        <dbReference type="RuleBase" id="RU000682"/>
    </source>
</evidence>
<feature type="DNA-binding region" description="Homeobox" evidence="8">
    <location>
        <begin position="55"/>
        <end position="114"/>
    </location>
</feature>
<dbReference type="AlphaFoldDB" id="A0A0K9PJP3"/>
<dbReference type="GO" id="GO:0000981">
    <property type="term" value="F:DNA-binding transcription factor activity, RNA polymerase II-specific"/>
    <property type="evidence" value="ECO:0007669"/>
    <property type="project" value="UniProtKB-UniRule"/>
</dbReference>
<dbReference type="SUPFAM" id="SSF46689">
    <property type="entry name" value="Homeodomain-like"/>
    <property type="match status" value="1"/>
</dbReference>
<sequence length="328" mass="37857">MKRPRNSNSLSSEDTTTVGSFQSILDGLGEEEEDEMMLIMGDDAAIGVGTTSLNSVEKKRRLSVEQVKTLEKNFEVENKLEPERKVKLAQDLGLQPRQVAVWFQNRRARWKTKQLERDYGVLKANYDTIKNNYDKLVQEKDHLLAELKELKTKLDGKNSHCLIKEEIVAHEDEYDVKVNKDEMNLHRRSKDVDENENDEDDAEKHILAVLYNYKDGLSDSDSSAILNDLSSHSDEGLPNKIHNYDHDEEQKQLLLADFNYTSSSSTCSQFPHHTVGNGRDDGLSYYHYQLPAHQYQQILPKMEENTFLNGNEFFSDDPSPELLSNWWE</sequence>
<dbReference type="InterPro" id="IPR009057">
    <property type="entry name" value="Homeodomain-like_sf"/>
</dbReference>
<dbReference type="OrthoDB" id="6159439at2759"/>
<keyword evidence="11" id="KW-0175">Coiled coil</keyword>
<evidence type="ECO:0000259" key="13">
    <source>
        <dbReference type="PROSITE" id="PS50071"/>
    </source>
</evidence>
<evidence type="ECO:0000256" key="4">
    <source>
        <dbReference type="ARBA" id="ARBA00023155"/>
    </source>
</evidence>
<feature type="region of interest" description="Disordered" evidence="12">
    <location>
        <begin position="1"/>
        <end position="22"/>
    </location>
</feature>
<dbReference type="SMART" id="SM00389">
    <property type="entry name" value="HOX"/>
    <property type="match status" value="1"/>
</dbReference>
<proteinExistence type="inferred from homology"/>
<evidence type="ECO:0000256" key="2">
    <source>
        <dbReference type="ARBA" id="ARBA00023015"/>
    </source>
</evidence>
<keyword evidence="4 8" id="KW-0371">Homeobox</keyword>
<dbReference type="Proteomes" id="UP000036987">
    <property type="component" value="Unassembled WGS sequence"/>
</dbReference>
<dbReference type="PROSITE" id="PS00027">
    <property type="entry name" value="HOMEOBOX_1"/>
    <property type="match status" value="1"/>
</dbReference>
<dbReference type="GO" id="GO:0005634">
    <property type="term" value="C:nucleus"/>
    <property type="evidence" value="ECO:0000318"/>
    <property type="project" value="GO_Central"/>
</dbReference>
<comment type="function">
    <text evidence="10">Transcription factor.</text>
</comment>
<dbReference type="GO" id="GO:0042802">
    <property type="term" value="F:identical protein binding"/>
    <property type="evidence" value="ECO:0007669"/>
    <property type="project" value="UniProtKB-ARBA"/>
</dbReference>
<dbReference type="OMA" id="EEPGHHA"/>
<evidence type="ECO:0000256" key="10">
    <source>
        <dbReference type="RuleBase" id="RU369038"/>
    </source>
</evidence>
<keyword evidence="2 10" id="KW-0805">Transcription regulation</keyword>
<evidence type="ECO:0000256" key="7">
    <source>
        <dbReference type="ARBA" id="ARBA00025748"/>
    </source>
</evidence>
<dbReference type="PROSITE" id="PS50071">
    <property type="entry name" value="HOMEOBOX_2"/>
    <property type="match status" value="1"/>
</dbReference>
<evidence type="ECO:0000256" key="1">
    <source>
        <dbReference type="ARBA" id="ARBA00004123"/>
    </source>
</evidence>
<evidence type="ECO:0000256" key="6">
    <source>
        <dbReference type="ARBA" id="ARBA00023242"/>
    </source>
</evidence>
<dbReference type="Pfam" id="PF00046">
    <property type="entry name" value="Homeodomain"/>
    <property type="match status" value="1"/>
</dbReference>
<dbReference type="PANTHER" id="PTHR24326:SF547">
    <property type="entry name" value="HOMEOBOX-LEUCINE ZIPPER PROTEIN ATHB-6"/>
    <property type="match status" value="1"/>
</dbReference>
<dbReference type="InterPro" id="IPR001356">
    <property type="entry name" value="HD"/>
</dbReference>
<evidence type="ECO:0000313" key="14">
    <source>
        <dbReference type="EMBL" id="KMZ68467.1"/>
    </source>
</evidence>
<keyword evidence="3 8" id="KW-0238">DNA-binding</keyword>
<dbReference type="EMBL" id="LFYR01000839">
    <property type="protein sequence ID" value="KMZ68467.1"/>
    <property type="molecule type" value="Genomic_DNA"/>
</dbReference>
<evidence type="ECO:0000256" key="12">
    <source>
        <dbReference type="SAM" id="MobiDB-lite"/>
    </source>
</evidence>
<dbReference type="GO" id="GO:0045893">
    <property type="term" value="P:positive regulation of DNA-templated transcription"/>
    <property type="evidence" value="ECO:0000318"/>
    <property type="project" value="GO_Central"/>
</dbReference>
<organism evidence="14 15">
    <name type="scientific">Zostera marina</name>
    <name type="common">Eelgrass</name>
    <dbReference type="NCBI Taxonomy" id="29655"/>
    <lineage>
        <taxon>Eukaryota</taxon>
        <taxon>Viridiplantae</taxon>
        <taxon>Streptophyta</taxon>
        <taxon>Embryophyta</taxon>
        <taxon>Tracheophyta</taxon>
        <taxon>Spermatophyta</taxon>
        <taxon>Magnoliopsida</taxon>
        <taxon>Liliopsida</taxon>
        <taxon>Zosteraceae</taxon>
        <taxon>Zostera</taxon>
    </lineage>
</organism>
<dbReference type="GO" id="GO:0043565">
    <property type="term" value="F:sequence-specific DNA binding"/>
    <property type="evidence" value="ECO:0000318"/>
    <property type="project" value="GO_Central"/>
</dbReference>
<dbReference type="FunFam" id="1.10.10.60:FF:000159">
    <property type="entry name" value="Homeobox-leucine zipper protein HAT5"/>
    <property type="match status" value="1"/>
</dbReference>
<evidence type="ECO:0000256" key="3">
    <source>
        <dbReference type="ARBA" id="ARBA00023125"/>
    </source>
</evidence>
<accession>A0A0K9PJP3</accession>
<comment type="caution">
    <text evidence="14">The sequence shown here is derived from an EMBL/GenBank/DDBJ whole genome shotgun (WGS) entry which is preliminary data.</text>
</comment>
<dbReference type="PRINTS" id="PR00031">
    <property type="entry name" value="HTHREPRESSR"/>
</dbReference>
<evidence type="ECO:0000313" key="15">
    <source>
        <dbReference type="Proteomes" id="UP000036987"/>
    </source>
</evidence>
<dbReference type="Gene3D" id="1.10.10.60">
    <property type="entry name" value="Homeodomain-like"/>
    <property type="match status" value="1"/>
</dbReference>
<dbReference type="InterPro" id="IPR045224">
    <property type="entry name" value="HDZip_class_I_plant"/>
</dbReference>
<keyword evidence="5 10" id="KW-0804">Transcription</keyword>
<keyword evidence="6 8" id="KW-0539">Nucleus</keyword>
<gene>
    <name evidence="14" type="ORF">ZOSMA_23G01260</name>
</gene>
<evidence type="ECO:0000256" key="11">
    <source>
        <dbReference type="SAM" id="Coils"/>
    </source>
</evidence>
<name>A0A0K9PJP3_ZOSMR</name>
<dbReference type="Pfam" id="PF02183">
    <property type="entry name" value="HALZ"/>
    <property type="match status" value="1"/>
</dbReference>
<dbReference type="PANTHER" id="PTHR24326">
    <property type="entry name" value="HOMEOBOX-LEUCINE ZIPPER PROTEIN"/>
    <property type="match status" value="1"/>
</dbReference>
<dbReference type="InterPro" id="IPR003106">
    <property type="entry name" value="Leu_zip_homeo"/>
</dbReference>
<dbReference type="InterPro" id="IPR000047">
    <property type="entry name" value="HTH_motif"/>
</dbReference>
<dbReference type="InterPro" id="IPR017970">
    <property type="entry name" value="Homeobox_CS"/>
</dbReference>
<evidence type="ECO:0000256" key="5">
    <source>
        <dbReference type="ARBA" id="ARBA00023163"/>
    </source>
</evidence>
<comment type="subcellular location">
    <subcellularLocation>
        <location evidence="1 8 9">Nucleus</location>
    </subcellularLocation>
</comment>
<dbReference type="CDD" id="cd00086">
    <property type="entry name" value="homeodomain"/>
    <property type="match status" value="1"/>
</dbReference>
<comment type="similarity">
    <text evidence="7 10">Belongs to the HD-ZIP homeobox family. Class I subfamily.</text>
</comment>
<evidence type="ECO:0000256" key="8">
    <source>
        <dbReference type="PROSITE-ProRule" id="PRU00108"/>
    </source>
</evidence>